<evidence type="ECO:0000313" key="10">
    <source>
        <dbReference type="Proteomes" id="UP001301769"/>
    </source>
</evidence>
<feature type="compositionally biased region" description="Low complexity" evidence="6">
    <location>
        <begin position="33"/>
        <end position="54"/>
    </location>
</feature>
<feature type="region of interest" description="Disordered" evidence="6">
    <location>
        <begin position="1"/>
        <end position="79"/>
    </location>
</feature>
<evidence type="ECO:0000256" key="3">
    <source>
        <dbReference type="ARBA" id="ARBA00022691"/>
    </source>
</evidence>
<dbReference type="PROSITE" id="PS51633">
    <property type="entry name" value="CXC"/>
    <property type="match status" value="1"/>
</dbReference>
<dbReference type="PROSITE" id="PS50280">
    <property type="entry name" value="SET"/>
    <property type="match status" value="1"/>
</dbReference>
<evidence type="ECO:0000259" key="8">
    <source>
        <dbReference type="PROSITE" id="PS51633"/>
    </source>
</evidence>
<dbReference type="InterPro" id="IPR046341">
    <property type="entry name" value="SET_dom_sf"/>
</dbReference>
<feature type="compositionally biased region" description="Acidic residues" evidence="6">
    <location>
        <begin position="1092"/>
        <end position="1103"/>
    </location>
</feature>
<evidence type="ECO:0000313" key="9">
    <source>
        <dbReference type="EMBL" id="KAK4216029.1"/>
    </source>
</evidence>
<protein>
    <submittedName>
        <fullName evidence="9">Uncharacterized protein</fullName>
    </submittedName>
</protein>
<dbReference type="EMBL" id="MU858073">
    <property type="protein sequence ID" value="KAK4216029.1"/>
    <property type="molecule type" value="Genomic_DNA"/>
</dbReference>
<keyword evidence="4" id="KW-0805">Transcription regulation</keyword>
<keyword evidence="5" id="KW-0804">Transcription</keyword>
<dbReference type="InterPro" id="IPR045318">
    <property type="entry name" value="EZH1/2-like"/>
</dbReference>
<dbReference type="InterPro" id="IPR040968">
    <property type="entry name" value="EZH2_MCSS_fung"/>
</dbReference>
<dbReference type="Pfam" id="PF18600">
    <property type="entry name" value="Ezh2_MCSS_fung"/>
    <property type="match status" value="1"/>
</dbReference>
<dbReference type="PANTHER" id="PTHR45747:SF4">
    <property type="entry name" value="HISTONE-LYSINE N-METHYLTRANSFERASE E(Z)"/>
    <property type="match status" value="1"/>
</dbReference>
<feature type="compositionally biased region" description="Acidic residues" evidence="6">
    <location>
        <begin position="1148"/>
        <end position="1160"/>
    </location>
</feature>
<comment type="caution">
    <text evidence="9">The sequence shown here is derived from an EMBL/GenBank/DDBJ whole genome shotgun (WGS) entry which is preliminary data.</text>
</comment>
<dbReference type="Proteomes" id="UP001301769">
    <property type="component" value="Unassembled WGS sequence"/>
</dbReference>
<reference evidence="9" key="2">
    <citation type="submission" date="2023-05" db="EMBL/GenBank/DDBJ databases">
        <authorList>
            <consortium name="Lawrence Berkeley National Laboratory"/>
            <person name="Steindorff A."/>
            <person name="Hensen N."/>
            <person name="Bonometti L."/>
            <person name="Westerberg I."/>
            <person name="Brannstrom I.O."/>
            <person name="Guillou S."/>
            <person name="Cros-Aarteil S."/>
            <person name="Calhoun S."/>
            <person name="Haridas S."/>
            <person name="Kuo A."/>
            <person name="Mondo S."/>
            <person name="Pangilinan J."/>
            <person name="Riley R."/>
            <person name="Labutti K."/>
            <person name="Andreopoulos B."/>
            <person name="Lipzen A."/>
            <person name="Chen C."/>
            <person name="Yanf M."/>
            <person name="Daum C."/>
            <person name="Ng V."/>
            <person name="Clum A."/>
            <person name="Ohm R."/>
            <person name="Martin F."/>
            <person name="Silar P."/>
            <person name="Natvig D."/>
            <person name="Lalanne C."/>
            <person name="Gautier V."/>
            <person name="Ament-Velasquez S.L."/>
            <person name="Kruys A."/>
            <person name="Hutchinson M.I."/>
            <person name="Powell A.J."/>
            <person name="Barry K."/>
            <person name="Miller A.N."/>
            <person name="Grigoriev I.V."/>
            <person name="Debuchy R."/>
            <person name="Gladieux P."/>
            <person name="Thoren M.H."/>
            <person name="Johannesson H."/>
        </authorList>
    </citation>
    <scope>NUCLEOTIDE SEQUENCE</scope>
    <source>
        <strain evidence="9">PSN293</strain>
    </source>
</reference>
<evidence type="ECO:0000256" key="1">
    <source>
        <dbReference type="ARBA" id="ARBA00022603"/>
    </source>
</evidence>
<feature type="domain" description="CXC" evidence="8">
    <location>
        <begin position="552"/>
        <end position="674"/>
    </location>
</feature>
<evidence type="ECO:0000256" key="4">
    <source>
        <dbReference type="ARBA" id="ARBA00023015"/>
    </source>
</evidence>
<dbReference type="Pfam" id="PF21509">
    <property type="entry name" value="Ezh2-like__CXC_fung"/>
    <property type="match status" value="1"/>
</dbReference>
<dbReference type="InterPro" id="IPR040595">
    <property type="entry name" value="EZH2_N"/>
</dbReference>
<feature type="compositionally biased region" description="Basic and acidic residues" evidence="6">
    <location>
        <begin position="1014"/>
        <end position="1027"/>
    </location>
</feature>
<feature type="compositionally biased region" description="Low complexity" evidence="6">
    <location>
        <begin position="914"/>
        <end position="929"/>
    </location>
</feature>
<evidence type="ECO:0000256" key="2">
    <source>
        <dbReference type="ARBA" id="ARBA00022679"/>
    </source>
</evidence>
<dbReference type="InterPro" id="IPR026489">
    <property type="entry name" value="CXC_dom"/>
</dbReference>
<dbReference type="GO" id="GO:0046976">
    <property type="term" value="F:histone H3K27 methyltransferase activity"/>
    <property type="evidence" value="ECO:0007669"/>
    <property type="project" value="TreeGrafter"/>
</dbReference>
<feature type="compositionally biased region" description="Basic and acidic residues" evidence="6">
    <location>
        <begin position="1106"/>
        <end position="1117"/>
    </location>
</feature>
<dbReference type="AlphaFoldDB" id="A0AAN6YBK2"/>
<evidence type="ECO:0000256" key="5">
    <source>
        <dbReference type="ARBA" id="ARBA00023163"/>
    </source>
</evidence>
<evidence type="ECO:0000259" key="7">
    <source>
        <dbReference type="PROSITE" id="PS50280"/>
    </source>
</evidence>
<dbReference type="Gene3D" id="2.170.270.10">
    <property type="entry name" value="SET domain"/>
    <property type="match status" value="1"/>
</dbReference>
<proteinExistence type="predicted"/>
<organism evidence="9 10">
    <name type="scientific">Rhypophila decipiens</name>
    <dbReference type="NCBI Taxonomy" id="261697"/>
    <lineage>
        <taxon>Eukaryota</taxon>
        <taxon>Fungi</taxon>
        <taxon>Dikarya</taxon>
        <taxon>Ascomycota</taxon>
        <taxon>Pezizomycotina</taxon>
        <taxon>Sordariomycetes</taxon>
        <taxon>Sordariomycetidae</taxon>
        <taxon>Sordariales</taxon>
        <taxon>Naviculisporaceae</taxon>
        <taxon>Rhypophila</taxon>
    </lineage>
</organism>
<dbReference type="GO" id="GO:0032259">
    <property type="term" value="P:methylation"/>
    <property type="evidence" value="ECO:0007669"/>
    <property type="project" value="UniProtKB-KW"/>
</dbReference>
<name>A0AAN6YBK2_9PEZI</name>
<dbReference type="PANTHER" id="PTHR45747">
    <property type="entry name" value="HISTONE-LYSINE N-METHYLTRANSFERASE E(Z)"/>
    <property type="match status" value="1"/>
</dbReference>
<dbReference type="InterPro" id="IPR048360">
    <property type="entry name" value="Ezh2_CXC_fung"/>
</dbReference>
<dbReference type="Pfam" id="PF00856">
    <property type="entry name" value="SET"/>
    <property type="match status" value="1"/>
</dbReference>
<evidence type="ECO:0000256" key="6">
    <source>
        <dbReference type="SAM" id="MobiDB-lite"/>
    </source>
</evidence>
<feature type="compositionally biased region" description="Polar residues" evidence="6">
    <location>
        <begin position="61"/>
        <end position="74"/>
    </location>
</feature>
<dbReference type="Pfam" id="PF18601">
    <property type="entry name" value="EZH2_N"/>
    <property type="match status" value="1"/>
</dbReference>
<dbReference type="InterPro" id="IPR001214">
    <property type="entry name" value="SET_dom"/>
</dbReference>
<dbReference type="GO" id="GO:0003682">
    <property type="term" value="F:chromatin binding"/>
    <property type="evidence" value="ECO:0007669"/>
    <property type="project" value="TreeGrafter"/>
</dbReference>
<accession>A0AAN6YBK2</accession>
<dbReference type="SUPFAM" id="SSF82199">
    <property type="entry name" value="SET domain"/>
    <property type="match status" value="1"/>
</dbReference>
<gene>
    <name evidence="9" type="ORF">QBC37DRAFT_280343</name>
</gene>
<sequence length="1181" mass="130088">MSPPPVVKHDSPEVGNGSLPLRPPASLNPDPSPSKSTRLSSSRDVQSPSQPSSSKAAAGNGTLQTVQANSSQHHQALAFHTPKKSDWTVDKIVTALTRYAKTVEQGHSQLVDFLLEGAENATWPDARSSSDSPDPFASMSSCALEPGASAPEQRQMTSIKIKQHSGEYGKSKGGQGKRAWCPVTCIKSDREPVPKYTFHHVEVTKNILTPNTMLNFVPHLRDVDPNSAEEKKYNKWLMELESLDSQSGFKTKDRPQRLGRRPREEYSKILALYLDRWLKELNIDGCSVSTLIKFVVSRPSSDDAITPQQKSEILDMYPESTLSPQETRAAEMFLEAYDRVFADPNKGTRAVNLRDVLMLNKSVETIVDTKRAKDTPSSQKQESKTLLKRVDEKVGSYSALGCLICFSHDCEHGELTPENQRGPFSTDMAGGFSIALKNKWLAQIEAERDPLTKIQKKPLHAPCKNQCYRSYDVGNPSHPVKPWDEDEVSTLEQVFAALGRSPTHQPQCFVAAALGRKCWEVYRKLKELDLKLPEMDVPLEKPKVKTVSFYDRRKKQLFGDWENQIVSHEHAIRNVVEPCYHEGPCVKGGEDGRYCPCAEHGLLCERFCHCTADSCGIKFTGCACRSNGKTCLQKQKEMKPCICVQLNRECDPVLCGCGAYERADPENAHDEYLHRSGCQNVPLQRGAPKTVLLGKSQLPGCGYGLFTAEDIAQDEFVIEYTGELISHDEGVRREARRGDVFDESANSSYLFTLLENEGIWVDAAIYGNLSRYINHASESDRKACNITPKVVYVNGEFRIKFTALRDIKCGEELFFNYGDYFPNLTKKLLEDGGADPAAKEAEKRERIKAATKTASKTKKKPLDDIEWLTALDLGDDDDEMAADYTEGSPKKIKKKRGGRRPGAGRKKKVPPNDTSASAAHQAAASQTTTRHPSLEISDSQAEESTHNNTPSRRRIANNNNKPRATPAQSASPESANDASLVRAQLMQNSPAGGVKKISKRGGARPGAGRKPKKKDPAKTDSSSKDSPARGNNPGENRKGTASTTEDSEDLPLQSSTAAAAVRRIRITNNSNSAALKEGGTNNGRKRTREAADVDGDVEMEDVVSDGGRRSSRSKESSFDGVGGGGGATAGNSLLFRQDVFQVISDAPTPDEDDDMDEDDSSSVADRSARKRQKPSRYRDDE</sequence>
<dbReference type="GO" id="GO:0031507">
    <property type="term" value="P:heterochromatin formation"/>
    <property type="evidence" value="ECO:0007669"/>
    <property type="project" value="TreeGrafter"/>
</dbReference>
<dbReference type="GO" id="GO:0005634">
    <property type="term" value="C:nucleus"/>
    <property type="evidence" value="ECO:0007669"/>
    <property type="project" value="TreeGrafter"/>
</dbReference>
<feature type="domain" description="SET" evidence="7">
    <location>
        <begin position="689"/>
        <end position="818"/>
    </location>
</feature>
<keyword evidence="1" id="KW-0489">Methyltransferase</keyword>
<feature type="compositionally biased region" description="Polar residues" evidence="6">
    <location>
        <begin position="946"/>
        <end position="977"/>
    </location>
</feature>
<feature type="compositionally biased region" description="Basic residues" evidence="6">
    <location>
        <begin position="996"/>
        <end position="1013"/>
    </location>
</feature>
<dbReference type="SMART" id="SM00317">
    <property type="entry name" value="SET"/>
    <property type="match status" value="1"/>
</dbReference>
<keyword evidence="3" id="KW-0949">S-adenosyl-L-methionine</keyword>
<feature type="compositionally biased region" description="Basic residues" evidence="6">
    <location>
        <begin position="890"/>
        <end position="909"/>
    </location>
</feature>
<reference evidence="9" key="1">
    <citation type="journal article" date="2023" name="Mol. Phylogenet. Evol.">
        <title>Genome-scale phylogeny and comparative genomics of the fungal order Sordariales.</title>
        <authorList>
            <person name="Hensen N."/>
            <person name="Bonometti L."/>
            <person name="Westerberg I."/>
            <person name="Brannstrom I.O."/>
            <person name="Guillou S."/>
            <person name="Cros-Aarteil S."/>
            <person name="Calhoun S."/>
            <person name="Haridas S."/>
            <person name="Kuo A."/>
            <person name="Mondo S."/>
            <person name="Pangilinan J."/>
            <person name="Riley R."/>
            <person name="LaButti K."/>
            <person name="Andreopoulos B."/>
            <person name="Lipzen A."/>
            <person name="Chen C."/>
            <person name="Yan M."/>
            <person name="Daum C."/>
            <person name="Ng V."/>
            <person name="Clum A."/>
            <person name="Steindorff A."/>
            <person name="Ohm R.A."/>
            <person name="Martin F."/>
            <person name="Silar P."/>
            <person name="Natvig D.O."/>
            <person name="Lalanne C."/>
            <person name="Gautier V."/>
            <person name="Ament-Velasquez S.L."/>
            <person name="Kruys A."/>
            <person name="Hutchinson M.I."/>
            <person name="Powell A.J."/>
            <person name="Barry K."/>
            <person name="Miller A.N."/>
            <person name="Grigoriev I.V."/>
            <person name="Debuchy R."/>
            <person name="Gladieux P."/>
            <person name="Hiltunen Thoren M."/>
            <person name="Johannesson H."/>
        </authorList>
    </citation>
    <scope>NUCLEOTIDE SEQUENCE</scope>
    <source>
        <strain evidence="9">PSN293</strain>
    </source>
</reference>
<feature type="region of interest" description="Disordered" evidence="6">
    <location>
        <begin position="881"/>
        <end position="1181"/>
    </location>
</feature>
<keyword evidence="2" id="KW-0808">Transferase</keyword>
<keyword evidence="10" id="KW-1185">Reference proteome</keyword>